<gene>
    <name evidence="2" type="ORF">R1flu_018275</name>
</gene>
<dbReference type="EMBL" id="JBHFFA010000001">
    <property type="protein sequence ID" value="KAL2650147.1"/>
    <property type="molecule type" value="Genomic_DNA"/>
</dbReference>
<name>A0ABD1ZFC7_9MARC</name>
<sequence>MRKKPLTYLSLMEDALDKEAMVELFNQRRLAVDEENSNWAEDFSSSNRSGSGSRMSRSEDSANSNSADTGSGNSRNVENQIESQCGVLQQLQNELEKLGFV</sequence>
<proteinExistence type="predicted"/>
<reference evidence="2 3" key="1">
    <citation type="submission" date="2024-09" db="EMBL/GenBank/DDBJ databases">
        <title>Chromosome-scale assembly of Riccia fluitans.</title>
        <authorList>
            <person name="Paukszto L."/>
            <person name="Sawicki J."/>
            <person name="Karawczyk K."/>
            <person name="Piernik-Szablinska J."/>
            <person name="Szczecinska M."/>
            <person name="Mazdziarz M."/>
        </authorList>
    </citation>
    <scope>NUCLEOTIDE SEQUENCE [LARGE SCALE GENOMIC DNA]</scope>
    <source>
        <strain evidence="2">Rf_01</strain>
        <tissue evidence="2">Aerial parts of the thallus</tissue>
    </source>
</reference>
<feature type="compositionally biased region" description="Polar residues" evidence="1">
    <location>
        <begin position="61"/>
        <end position="81"/>
    </location>
</feature>
<keyword evidence="3" id="KW-1185">Reference proteome</keyword>
<evidence type="ECO:0000256" key="1">
    <source>
        <dbReference type="SAM" id="MobiDB-lite"/>
    </source>
</evidence>
<dbReference type="AlphaFoldDB" id="A0ABD1ZFC7"/>
<dbReference type="Proteomes" id="UP001605036">
    <property type="component" value="Unassembled WGS sequence"/>
</dbReference>
<accession>A0ABD1ZFC7</accession>
<protein>
    <submittedName>
        <fullName evidence="2">Uncharacterized protein</fullName>
    </submittedName>
</protein>
<organism evidence="2 3">
    <name type="scientific">Riccia fluitans</name>
    <dbReference type="NCBI Taxonomy" id="41844"/>
    <lineage>
        <taxon>Eukaryota</taxon>
        <taxon>Viridiplantae</taxon>
        <taxon>Streptophyta</taxon>
        <taxon>Embryophyta</taxon>
        <taxon>Marchantiophyta</taxon>
        <taxon>Marchantiopsida</taxon>
        <taxon>Marchantiidae</taxon>
        <taxon>Marchantiales</taxon>
        <taxon>Ricciaceae</taxon>
        <taxon>Riccia</taxon>
    </lineage>
</organism>
<evidence type="ECO:0000313" key="2">
    <source>
        <dbReference type="EMBL" id="KAL2650147.1"/>
    </source>
</evidence>
<comment type="caution">
    <text evidence="2">The sequence shown here is derived from an EMBL/GenBank/DDBJ whole genome shotgun (WGS) entry which is preliminary data.</text>
</comment>
<feature type="compositionally biased region" description="Low complexity" evidence="1">
    <location>
        <begin position="44"/>
        <end position="55"/>
    </location>
</feature>
<feature type="region of interest" description="Disordered" evidence="1">
    <location>
        <begin position="35"/>
        <end position="81"/>
    </location>
</feature>
<evidence type="ECO:0000313" key="3">
    <source>
        <dbReference type="Proteomes" id="UP001605036"/>
    </source>
</evidence>